<reference evidence="6 7" key="1">
    <citation type="submission" date="2021-01" db="EMBL/GenBank/DDBJ databases">
        <title>Belnapia mucosa sp. nov. and Belnapia arida sp. nov., isolated from the Tabernas Desert (Almeria, Spain).</title>
        <authorList>
            <person name="Molina-Menor E."/>
            <person name="Vidal-Verdu A."/>
            <person name="Calonge A."/>
            <person name="Satari L."/>
            <person name="Pereto J."/>
            <person name="Porcar M."/>
        </authorList>
    </citation>
    <scope>NUCLEOTIDE SEQUENCE [LARGE SCALE GENOMIC DNA]</scope>
    <source>
        <strain evidence="6 7">T18</strain>
    </source>
</reference>
<dbReference type="Gene3D" id="3.90.420.10">
    <property type="entry name" value="Oxidoreductase, molybdopterin-binding domain"/>
    <property type="match status" value="1"/>
</dbReference>
<keyword evidence="2" id="KW-0500">Molybdenum</keyword>
<dbReference type="Pfam" id="PF03404">
    <property type="entry name" value="Mo-co_dimer"/>
    <property type="match status" value="1"/>
</dbReference>
<keyword evidence="4" id="KW-0560">Oxidoreductase</keyword>
<dbReference type="PANTHER" id="PTHR19372:SF7">
    <property type="entry name" value="SULFITE OXIDASE, MITOCHONDRIAL"/>
    <property type="match status" value="1"/>
</dbReference>
<gene>
    <name evidence="6" type="ORF">JMJ56_28975</name>
</gene>
<dbReference type="PANTHER" id="PTHR19372">
    <property type="entry name" value="SULFITE REDUCTASE"/>
    <property type="match status" value="1"/>
</dbReference>
<comment type="cofactor">
    <cofactor evidence="1">
        <name>Mo-molybdopterin</name>
        <dbReference type="ChEBI" id="CHEBI:71302"/>
    </cofactor>
</comment>
<dbReference type="InterPro" id="IPR005066">
    <property type="entry name" value="MoCF_OxRdtse_dimer"/>
</dbReference>
<keyword evidence="7" id="KW-1185">Reference proteome</keyword>
<evidence type="ECO:0000256" key="3">
    <source>
        <dbReference type="ARBA" id="ARBA00022723"/>
    </source>
</evidence>
<feature type="domain" description="Moybdenum cofactor oxidoreductase dimerisation" evidence="5">
    <location>
        <begin position="51"/>
        <end position="125"/>
    </location>
</feature>
<dbReference type="EMBL" id="JAETWB010000044">
    <property type="protein sequence ID" value="MBL6082017.1"/>
    <property type="molecule type" value="Genomic_DNA"/>
</dbReference>
<accession>A0ABS1UBE8</accession>
<name>A0ABS1UBE8_9PROT</name>
<organism evidence="6 7">
    <name type="scientific">Belnapia arida</name>
    <dbReference type="NCBI Taxonomy" id="2804533"/>
    <lineage>
        <taxon>Bacteria</taxon>
        <taxon>Pseudomonadati</taxon>
        <taxon>Pseudomonadota</taxon>
        <taxon>Alphaproteobacteria</taxon>
        <taxon>Acetobacterales</taxon>
        <taxon>Roseomonadaceae</taxon>
        <taxon>Belnapia</taxon>
    </lineage>
</organism>
<keyword evidence="3" id="KW-0479">Metal-binding</keyword>
<dbReference type="SUPFAM" id="SSF56524">
    <property type="entry name" value="Oxidoreductase molybdopterin-binding domain"/>
    <property type="match status" value="1"/>
</dbReference>
<evidence type="ECO:0000256" key="1">
    <source>
        <dbReference type="ARBA" id="ARBA00001924"/>
    </source>
</evidence>
<dbReference type="InterPro" id="IPR008335">
    <property type="entry name" value="Mopterin_OxRdtase_euk"/>
</dbReference>
<sequence>MPGFAGVRSAKWLAEVSVQDRPSDAKPQARDYKLFPPQVSEGTADWEKGMTINEMPLNAAICDPEPFANLKAGTVTLRGWAVATARQVARVDVSVDGGRNWRQAELQHDSAAPWSWTLWTMQVALPPGGA</sequence>
<dbReference type="InterPro" id="IPR014756">
    <property type="entry name" value="Ig_E-set"/>
</dbReference>
<protein>
    <recommendedName>
        <fullName evidence="5">Moybdenum cofactor oxidoreductase dimerisation domain-containing protein</fullName>
    </recommendedName>
</protein>
<dbReference type="PRINTS" id="PR00407">
    <property type="entry name" value="EUMOPTERIN"/>
</dbReference>
<proteinExistence type="predicted"/>
<dbReference type="Gene3D" id="2.60.40.650">
    <property type="match status" value="1"/>
</dbReference>
<evidence type="ECO:0000313" key="6">
    <source>
        <dbReference type="EMBL" id="MBL6082017.1"/>
    </source>
</evidence>
<dbReference type="Proteomes" id="UP000660885">
    <property type="component" value="Unassembled WGS sequence"/>
</dbReference>
<evidence type="ECO:0000256" key="2">
    <source>
        <dbReference type="ARBA" id="ARBA00022505"/>
    </source>
</evidence>
<evidence type="ECO:0000259" key="5">
    <source>
        <dbReference type="Pfam" id="PF03404"/>
    </source>
</evidence>
<evidence type="ECO:0000256" key="4">
    <source>
        <dbReference type="ARBA" id="ARBA00023002"/>
    </source>
</evidence>
<dbReference type="SUPFAM" id="SSF81296">
    <property type="entry name" value="E set domains"/>
    <property type="match status" value="1"/>
</dbReference>
<dbReference type="InterPro" id="IPR036374">
    <property type="entry name" value="OxRdtase_Mopterin-bd_sf"/>
</dbReference>
<evidence type="ECO:0000313" key="7">
    <source>
        <dbReference type="Proteomes" id="UP000660885"/>
    </source>
</evidence>
<comment type="caution">
    <text evidence="6">The sequence shown here is derived from an EMBL/GenBank/DDBJ whole genome shotgun (WGS) entry which is preliminary data.</text>
</comment>